<evidence type="ECO:0000313" key="2">
    <source>
        <dbReference type="Proteomes" id="UP000641625"/>
    </source>
</evidence>
<comment type="caution">
    <text evidence="1">The sequence shown here is derived from an EMBL/GenBank/DDBJ whole genome shotgun (WGS) entry which is preliminary data.</text>
</comment>
<protein>
    <submittedName>
        <fullName evidence="1">Uncharacterized protein</fullName>
    </submittedName>
</protein>
<dbReference type="Proteomes" id="UP000641625">
    <property type="component" value="Unassembled WGS sequence"/>
</dbReference>
<organism evidence="1 2">
    <name type="scientific">Haloarcula argentinensis</name>
    <dbReference type="NCBI Taxonomy" id="43776"/>
    <lineage>
        <taxon>Archaea</taxon>
        <taxon>Methanobacteriati</taxon>
        <taxon>Methanobacteriota</taxon>
        <taxon>Stenosarchaea group</taxon>
        <taxon>Halobacteria</taxon>
        <taxon>Halobacteriales</taxon>
        <taxon>Haloarculaceae</taxon>
        <taxon>Haloarcula</taxon>
    </lineage>
</organism>
<dbReference type="EMBL" id="WOWA01000007">
    <property type="protein sequence ID" value="NLV14344.1"/>
    <property type="molecule type" value="Genomic_DNA"/>
</dbReference>
<evidence type="ECO:0000313" key="1">
    <source>
        <dbReference type="EMBL" id="NLV14344.1"/>
    </source>
</evidence>
<gene>
    <name evidence="1" type="ORF">GOC77_13840</name>
</gene>
<accession>A0A847UQF6</accession>
<sequence>MSDHRHDTDRTTTVVVGACPEGCQSFEMESDGPDESADAFVERVKATFPECSNCGADMGFVRKDEPSEVLE</sequence>
<proteinExistence type="predicted"/>
<dbReference type="RefSeq" id="WP_170097772.1">
    <property type="nucleotide sequence ID" value="NZ_WOWA01000007.1"/>
</dbReference>
<dbReference type="AlphaFoldDB" id="A0A847UQF6"/>
<reference evidence="1" key="1">
    <citation type="submission" date="2019-12" db="EMBL/GenBank/DDBJ databases">
        <title>Whole genome sequencing of Haloarcula argentinensis strain pws5.</title>
        <authorList>
            <person name="Verma D.K."/>
            <person name="Gopal K."/>
            <person name="Prasad E.S."/>
        </authorList>
    </citation>
    <scope>NUCLEOTIDE SEQUENCE</scope>
    <source>
        <strain evidence="1">Pws5</strain>
    </source>
</reference>
<name>A0A847UQF6_HALAR</name>